<organism evidence="3">
    <name type="scientific">Rhizophora mucronata</name>
    <name type="common">Asiatic mangrove</name>
    <dbReference type="NCBI Taxonomy" id="61149"/>
    <lineage>
        <taxon>Eukaryota</taxon>
        <taxon>Viridiplantae</taxon>
        <taxon>Streptophyta</taxon>
        <taxon>Embryophyta</taxon>
        <taxon>Tracheophyta</taxon>
        <taxon>Spermatophyta</taxon>
        <taxon>Magnoliopsida</taxon>
        <taxon>eudicotyledons</taxon>
        <taxon>Gunneridae</taxon>
        <taxon>Pentapetalae</taxon>
        <taxon>rosids</taxon>
        <taxon>fabids</taxon>
        <taxon>Malpighiales</taxon>
        <taxon>Rhizophoraceae</taxon>
        <taxon>Rhizophora</taxon>
    </lineage>
</organism>
<dbReference type="Pfam" id="PF14432">
    <property type="entry name" value="DYW_deaminase"/>
    <property type="match status" value="1"/>
</dbReference>
<dbReference type="GO" id="GO:0008270">
    <property type="term" value="F:zinc ion binding"/>
    <property type="evidence" value="ECO:0007669"/>
    <property type="project" value="InterPro"/>
</dbReference>
<evidence type="ECO:0000256" key="1">
    <source>
        <dbReference type="ARBA" id="ARBA00006643"/>
    </source>
</evidence>
<dbReference type="AlphaFoldDB" id="A0A2P2IR88"/>
<comment type="similarity">
    <text evidence="1">Belongs to the PPR family. PCMP-H subfamily.</text>
</comment>
<name>A0A2P2IR88_RHIMU</name>
<evidence type="ECO:0000259" key="2">
    <source>
        <dbReference type="Pfam" id="PF14432"/>
    </source>
</evidence>
<sequence>MKASGYVPNTDSVFHDVDDHEKTSMVCSHSERLAIAFGLINTPPGTRLLITKNLKICQDCHVAIKFISKITEREIVVRDVNRYHHFRGGTCSCGDYW</sequence>
<protein>
    <recommendedName>
        <fullName evidence="2">DYW domain-containing protein</fullName>
    </recommendedName>
</protein>
<evidence type="ECO:0000313" key="3">
    <source>
        <dbReference type="EMBL" id="MBW83739.1"/>
    </source>
</evidence>
<accession>A0A2P2IR88</accession>
<reference evidence="3" key="1">
    <citation type="submission" date="2018-02" db="EMBL/GenBank/DDBJ databases">
        <title>Rhizophora mucronata_Transcriptome.</title>
        <authorList>
            <person name="Meera S.P."/>
            <person name="Sreeshan A."/>
            <person name="Augustine A."/>
        </authorList>
    </citation>
    <scope>NUCLEOTIDE SEQUENCE</scope>
    <source>
        <tissue evidence="3">Leaf</tissue>
    </source>
</reference>
<dbReference type="InterPro" id="IPR032867">
    <property type="entry name" value="DYW_dom"/>
</dbReference>
<proteinExistence type="inferred from homology"/>
<dbReference type="EMBL" id="GGEC01003256">
    <property type="protein sequence ID" value="MBW83739.1"/>
    <property type="molecule type" value="Transcribed_RNA"/>
</dbReference>
<feature type="domain" description="DYW" evidence="2">
    <location>
        <begin position="5"/>
        <end position="97"/>
    </location>
</feature>